<name>A0A5J4SBB0_9ZZZZ</name>
<keyword evidence="6 8" id="KW-1133">Transmembrane helix</keyword>
<sequence>MTLLVLYGILLITIGAFMSGSFSIPFDKVKQWKWETSWLVYCLFGYIIVPLVVCLLTVPDFIITLKQVPFRTLLGVFLLGAVYGAANLTFGLSLRYLGLALGYALSLGLMMAIGTLVPPALDGRLAQLFEGHAGIMLISGIGISLIVIFQPFLQLSIFSYFQRIKFVPGFEYLLAKLHIDIQRFGCLDDI</sequence>
<evidence type="ECO:0000256" key="4">
    <source>
        <dbReference type="ARBA" id="ARBA00022692"/>
    </source>
</evidence>
<keyword evidence="4 8" id="KW-0812">Transmembrane</keyword>
<dbReference type="GO" id="GO:0015153">
    <property type="term" value="F:rhamnose transmembrane transporter activity"/>
    <property type="evidence" value="ECO:0007669"/>
    <property type="project" value="InterPro"/>
</dbReference>
<proteinExistence type="predicted"/>
<keyword evidence="3" id="KW-0997">Cell inner membrane</keyword>
<reference evidence="9" key="1">
    <citation type="submission" date="2019-03" db="EMBL/GenBank/DDBJ databases">
        <title>Single cell metagenomics reveals metabolic interactions within the superorganism composed of flagellate Streblomastix strix and complex community of Bacteroidetes bacteria on its surface.</title>
        <authorList>
            <person name="Treitli S.C."/>
            <person name="Kolisko M."/>
            <person name="Husnik F."/>
            <person name="Keeling P."/>
            <person name="Hampl V."/>
        </authorList>
    </citation>
    <scope>NUCLEOTIDE SEQUENCE</scope>
    <source>
        <strain evidence="9">STM</strain>
    </source>
</reference>
<evidence type="ECO:0000256" key="7">
    <source>
        <dbReference type="ARBA" id="ARBA00023136"/>
    </source>
</evidence>
<accession>A0A5J4SBB0</accession>
<keyword evidence="2" id="KW-1003">Cell membrane</keyword>
<gene>
    <name evidence="9" type="ORF">EZS27_009643</name>
</gene>
<evidence type="ECO:0000256" key="3">
    <source>
        <dbReference type="ARBA" id="ARBA00022519"/>
    </source>
</evidence>
<evidence type="ECO:0000256" key="1">
    <source>
        <dbReference type="ARBA" id="ARBA00022448"/>
    </source>
</evidence>
<keyword evidence="7 8" id="KW-0472">Membrane</keyword>
<feature type="transmembrane region" description="Helical" evidence="8">
    <location>
        <begin position="133"/>
        <end position="153"/>
    </location>
</feature>
<dbReference type="AlphaFoldDB" id="A0A5J4SBB0"/>
<feature type="transmembrane region" description="Helical" evidence="8">
    <location>
        <begin position="70"/>
        <end position="90"/>
    </location>
</feature>
<dbReference type="Pfam" id="PF06379">
    <property type="entry name" value="RhaT"/>
    <property type="match status" value="1"/>
</dbReference>
<evidence type="ECO:0000256" key="5">
    <source>
        <dbReference type="ARBA" id="ARBA00022847"/>
    </source>
</evidence>
<keyword evidence="5" id="KW-0769">Symport</keyword>
<evidence type="ECO:0000256" key="6">
    <source>
        <dbReference type="ARBA" id="ARBA00022989"/>
    </source>
</evidence>
<dbReference type="GO" id="GO:0015293">
    <property type="term" value="F:symporter activity"/>
    <property type="evidence" value="ECO:0007669"/>
    <property type="project" value="UniProtKB-KW"/>
</dbReference>
<protein>
    <submittedName>
        <fullName evidence="9">L-rhamnose-proton symporter</fullName>
    </submittedName>
</protein>
<organism evidence="9">
    <name type="scientific">termite gut metagenome</name>
    <dbReference type="NCBI Taxonomy" id="433724"/>
    <lineage>
        <taxon>unclassified sequences</taxon>
        <taxon>metagenomes</taxon>
        <taxon>organismal metagenomes</taxon>
    </lineage>
</organism>
<feature type="transmembrane region" description="Helical" evidence="8">
    <location>
        <begin position="6"/>
        <end position="26"/>
    </location>
</feature>
<evidence type="ECO:0000313" key="9">
    <source>
        <dbReference type="EMBL" id="KAA6342610.1"/>
    </source>
</evidence>
<keyword evidence="1" id="KW-0813">Transport</keyword>
<evidence type="ECO:0000256" key="8">
    <source>
        <dbReference type="SAM" id="Phobius"/>
    </source>
</evidence>
<dbReference type="EMBL" id="SNRY01000315">
    <property type="protein sequence ID" value="KAA6342610.1"/>
    <property type="molecule type" value="Genomic_DNA"/>
</dbReference>
<dbReference type="InterPro" id="IPR004673">
    <property type="entry name" value="L-rhamnose-proton_sym_RhaT"/>
</dbReference>
<comment type="caution">
    <text evidence="9">The sequence shown here is derived from an EMBL/GenBank/DDBJ whole genome shotgun (WGS) entry which is preliminary data.</text>
</comment>
<dbReference type="GO" id="GO:0016020">
    <property type="term" value="C:membrane"/>
    <property type="evidence" value="ECO:0007669"/>
    <property type="project" value="InterPro"/>
</dbReference>
<feature type="transmembrane region" description="Helical" evidence="8">
    <location>
        <begin position="38"/>
        <end position="58"/>
    </location>
</feature>
<feature type="transmembrane region" description="Helical" evidence="8">
    <location>
        <begin position="97"/>
        <end position="121"/>
    </location>
</feature>
<evidence type="ECO:0000256" key="2">
    <source>
        <dbReference type="ARBA" id="ARBA00022475"/>
    </source>
</evidence>